<dbReference type="PROSITE" id="PS50862">
    <property type="entry name" value="AA_TRNA_LIGASE_II"/>
    <property type="match status" value="1"/>
</dbReference>
<protein>
    <submittedName>
        <fullName evidence="6">Asparagine synthetase AsnA</fullName>
    </submittedName>
</protein>
<sequence>MATTFNPQEPMAGLPPKDVVTGYQPTIENLLEKEEALSFIKTTFEDKLKANVNLQRVSCPIFLTKRSGFNDNLNGVERPATFAPRDFQDVKLEVPFSLAKWKRWALHYYDVPVGKGIVTDFRGLRCDDDVDFTHSLYVDQWDWEKIIDIDDRNVDTLKSTVKNIYQAVYDTHQLVCEKYGAKAFLPEQITFCSTDELLKKYPNATPKERENIICKEHGAVFLMGIGGTKANGELRHDGRAPDYDDWITPRPDGGTGINGDLLVWNPVLEMSFELSSMGIRVNPETLVTQLELCGCPERQDFVWHRMLLDGTLPQTIGGGIGQSRLCQLMLQCAHIGEVQHGWYNPDEVAMLRENNIRLLGLGEFNEDPMAASLHPGVKMQTYKIEDYPQTRVNEAIKV</sequence>
<evidence type="ECO:0000256" key="4">
    <source>
        <dbReference type="ARBA" id="ARBA00022840"/>
    </source>
</evidence>
<evidence type="ECO:0000256" key="1">
    <source>
        <dbReference type="ARBA" id="ARBA00022490"/>
    </source>
</evidence>
<reference evidence="6" key="1">
    <citation type="journal article" date="2021" name="Sci. Rep.">
        <title>Diploid genomic architecture of Nitzschia inconspicua, an elite biomass production diatom.</title>
        <authorList>
            <person name="Oliver A."/>
            <person name="Podell S."/>
            <person name="Pinowska A."/>
            <person name="Traller J.C."/>
            <person name="Smith S.R."/>
            <person name="McClure R."/>
            <person name="Beliaev A."/>
            <person name="Bohutskyi P."/>
            <person name="Hill E.A."/>
            <person name="Rabines A."/>
            <person name="Zheng H."/>
            <person name="Allen L.Z."/>
            <person name="Kuo A."/>
            <person name="Grigoriev I.V."/>
            <person name="Allen A.E."/>
            <person name="Hazlebeck D."/>
            <person name="Allen E.E."/>
        </authorList>
    </citation>
    <scope>NUCLEOTIDE SEQUENCE</scope>
    <source>
        <strain evidence="6">Hildebrandi</strain>
    </source>
</reference>
<accession>A0A9K3LMV1</accession>
<dbReference type="OrthoDB" id="35878at2759"/>
<dbReference type="GO" id="GO:0005524">
    <property type="term" value="F:ATP binding"/>
    <property type="evidence" value="ECO:0007669"/>
    <property type="project" value="UniProtKB-KW"/>
</dbReference>
<proteinExistence type="predicted"/>
<dbReference type="EMBL" id="JAGRRH010000009">
    <property type="protein sequence ID" value="KAG7364922.1"/>
    <property type="molecule type" value="Genomic_DNA"/>
</dbReference>
<organism evidence="6 7">
    <name type="scientific">Nitzschia inconspicua</name>
    <dbReference type="NCBI Taxonomy" id="303405"/>
    <lineage>
        <taxon>Eukaryota</taxon>
        <taxon>Sar</taxon>
        <taxon>Stramenopiles</taxon>
        <taxon>Ochrophyta</taxon>
        <taxon>Bacillariophyta</taxon>
        <taxon>Bacillariophyceae</taxon>
        <taxon>Bacillariophycidae</taxon>
        <taxon>Bacillariales</taxon>
        <taxon>Bacillariaceae</taxon>
        <taxon>Nitzschia</taxon>
    </lineage>
</organism>
<keyword evidence="2" id="KW-0436">Ligase</keyword>
<keyword evidence="4" id="KW-0067">ATP-binding</keyword>
<keyword evidence="3" id="KW-0547">Nucleotide-binding</keyword>
<evidence type="ECO:0000313" key="7">
    <source>
        <dbReference type="Proteomes" id="UP000693970"/>
    </source>
</evidence>
<name>A0A9K3LMV1_9STRA</name>
<gene>
    <name evidence="6" type="ORF">IV203_038125</name>
</gene>
<dbReference type="NCBIfam" id="TIGR00669">
    <property type="entry name" value="asnA"/>
    <property type="match status" value="1"/>
</dbReference>
<reference evidence="6" key="2">
    <citation type="submission" date="2021-04" db="EMBL/GenBank/DDBJ databases">
        <authorList>
            <person name="Podell S."/>
        </authorList>
    </citation>
    <scope>NUCLEOTIDE SEQUENCE</scope>
    <source>
        <strain evidence="6">Hildebrandi</strain>
    </source>
</reference>
<feature type="domain" description="Aminoacyl-transfer RNA synthetases class-II family profile" evidence="5">
    <location>
        <begin position="121"/>
        <end position="345"/>
    </location>
</feature>
<dbReference type="GO" id="GO:0006529">
    <property type="term" value="P:asparagine biosynthetic process"/>
    <property type="evidence" value="ECO:0007669"/>
    <property type="project" value="InterPro"/>
</dbReference>
<dbReference type="InterPro" id="IPR004618">
    <property type="entry name" value="AsnA"/>
</dbReference>
<dbReference type="GO" id="GO:0005829">
    <property type="term" value="C:cytosol"/>
    <property type="evidence" value="ECO:0007669"/>
    <property type="project" value="TreeGrafter"/>
</dbReference>
<dbReference type="GO" id="GO:0004071">
    <property type="term" value="F:aspartate-ammonia ligase activity"/>
    <property type="evidence" value="ECO:0007669"/>
    <property type="project" value="InterPro"/>
</dbReference>
<evidence type="ECO:0000259" key="5">
    <source>
        <dbReference type="PROSITE" id="PS50862"/>
    </source>
</evidence>
<dbReference type="Proteomes" id="UP000693970">
    <property type="component" value="Unassembled WGS sequence"/>
</dbReference>
<evidence type="ECO:0000256" key="2">
    <source>
        <dbReference type="ARBA" id="ARBA00022598"/>
    </source>
</evidence>
<evidence type="ECO:0000313" key="6">
    <source>
        <dbReference type="EMBL" id="KAG7364922.1"/>
    </source>
</evidence>
<comment type="caution">
    <text evidence="6">The sequence shown here is derived from an EMBL/GenBank/DDBJ whole genome shotgun (WGS) entry which is preliminary data.</text>
</comment>
<evidence type="ECO:0000256" key="3">
    <source>
        <dbReference type="ARBA" id="ARBA00022741"/>
    </source>
</evidence>
<dbReference type="PANTHER" id="PTHR30073:SF5">
    <property type="entry name" value="ASPARTATE--AMMONIA LIGASE"/>
    <property type="match status" value="1"/>
</dbReference>
<dbReference type="InterPro" id="IPR006195">
    <property type="entry name" value="aa-tRNA-synth_II"/>
</dbReference>
<dbReference type="Pfam" id="PF03590">
    <property type="entry name" value="AsnA"/>
    <property type="match status" value="1"/>
</dbReference>
<dbReference type="PANTHER" id="PTHR30073">
    <property type="entry name" value="ASPARTATE--AMMONIA LIGASE"/>
    <property type="match status" value="1"/>
</dbReference>
<keyword evidence="1" id="KW-0963">Cytoplasm</keyword>
<dbReference type="AlphaFoldDB" id="A0A9K3LMV1"/>
<keyword evidence="7" id="KW-1185">Reference proteome</keyword>